<evidence type="ECO:0000256" key="2">
    <source>
        <dbReference type="ARBA" id="ARBA00022803"/>
    </source>
</evidence>
<evidence type="ECO:0000313" key="4">
    <source>
        <dbReference type="EMBL" id="PWA14482.1"/>
    </source>
</evidence>
<comment type="caution">
    <text evidence="4">The sequence shown here is derived from an EMBL/GenBank/DDBJ whole genome shotgun (WGS) entry which is preliminary data.</text>
</comment>
<dbReference type="Pfam" id="PF10300">
    <property type="entry name" value="Iml2-TPR_39"/>
    <property type="match status" value="1"/>
</dbReference>
<dbReference type="InterPro" id="IPR019412">
    <property type="entry name" value="IML2/TPR_39"/>
</dbReference>
<accession>A0A315USD5</accession>
<protein>
    <recommendedName>
        <fullName evidence="6">Tetratricopeptide repeat protein 39C</fullName>
    </recommendedName>
</protein>
<evidence type="ECO:0000256" key="3">
    <source>
        <dbReference type="SAM" id="MobiDB-lite"/>
    </source>
</evidence>
<dbReference type="GO" id="GO:0032474">
    <property type="term" value="P:otolith morphogenesis"/>
    <property type="evidence" value="ECO:0007669"/>
    <property type="project" value="TreeGrafter"/>
</dbReference>
<proteinExistence type="inferred from homology"/>
<dbReference type="Gene3D" id="1.25.40.10">
    <property type="entry name" value="Tetratricopeptide repeat domain"/>
    <property type="match status" value="1"/>
</dbReference>
<sequence>MAGPEQSQQQQQQQKVEEKAEHIDDAEMALQGINMLLNNGFKESDELFKRYRTHSPLMSFGASFVSFLNAMMTFEEEKMQMACDDLKTTEKLCESDSAGVLETIRNKIKKSMDSQMSGVAVVDRLQRQIIVADCQVYLAVLSFVKQELSAYIKGGWILRKAWKMYNKCHSDISQLQESCQQGASGSQESLSADNANHNVENGVTAEALDRLKGSVSFGYGLFHLCISMVPPHLLKIINLLGFPGDRLQGLSSLMYASESKDMKAPLATLALLWYHTVVLPFFALEGSDTHAGLLEAKAILQRKSVVYPNSSLFMFFKGRVQRLEVRTADLGSVCHINSALACFHDALDLASDQREIQHVCLYEIGWCSMIELNFEDAFRAFERLKNESRWSQCYYAYLTGVCQGAAGDLDGANGVFKDVQKLFKRKNNQIEQFAVKRADRLRKVSPTRQLCILGVIEVLYLWKALQNCSSTKLQIMNQVLQSVDEPSCRGLKHLLLGSILKCQGNIRDAVQSFQLAIRDEYGRQINSYIQPYAVYELGCILLAKPEEDFTGYDFENRLHVRIHSALASMKEVVPQ</sequence>
<reference evidence="4 5" key="1">
    <citation type="journal article" date="2018" name="G3 (Bethesda)">
        <title>A High-Quality Reference Genome for the Invasive Mosquitofish Gambusia affinis Using a Chicago Library.</title>
        <authorList>
            <person name="Hoffberg S.L."/>
            <person name="Troendle N.J."/>
            <person name="Glenn T.C."/>
            <person name="Mahmud O."/>
            <person name="Louha S."/>
            <person name="Chalopin D."/>
            <person name="Bennetzen J.L."/>
            <person name="Mauricio R."/>
        </authorList>
    </citation>
    <scope>NUCLEOTIDE SEQUENCE [LARGE SCALE GENOMIC DNA]</scope>
    <source>
        <strain evidence="4">NE01/NJP1002.9</strain>
        <tissue evidence="4">Muscle</tissue>
    </source>
</reference>
<keyword evidence="5" id="KW-1185">Reference proteome</keyword>
<organism evidence="4 5">
    <name type="scientific">Gambusia affinis</name>
    <name type="common">Western mosquitofish</name>
    <name type="synonym">Heterandria affinis</name>
    <dbReference type="NCBI Taxonomy" id="33528"/>
    <lineage>
        <taxon>Eukaryota</taxon>
        <taxon>Metazoa</taxon>
        <taxon>Chordata</taxon>
        <taxon>Craniata</taxon>
        <taxon>Vertebrata</taxon>
        <taxon>Euteleostomi</taxon>
        <taxon>Actinopterygii</taxon>
        <taxon>Neopterygii</taxon>
        <taxon>Teleostei</taxon>
        <taxon>Neoteleostei</taxon>
        <taxon>Acanthomorphata</taxon>
        <taxon>Ovalentaria</taxon>
        <taxon>Atherinomorphae</taxon>
        <taxon>Cyprinodontiformes</taxon>
        <taxon>Poeciliidae</taxon>
        <taxon>Poeciliinae</taxon>
        <taxon>Gambusia</taxon>
    </lineage>
</organism>
<evidence type="ECO:0000313" key="5">
    <source>
        <dbReference type="Proteomes" id="UP000250572"/>
    </source>
</evidence>
<dbReference type="STRING" id="33528.ENSGAFP00000025502"/>
<evidence type="ECO:0000256" key="1">
    <source>
        <dbReference type="ARBA" id="ARBA00006400"/>
    </source>
</evidence>
<feature type="compositionally biased region" description="Low complexity" evidence="3">
    <location>
        <begin position="1"/>
        <end position="14"/>
    </location>
</feature>
<dbReference type="InterPro" id="IPR011990">
    <property type="entry name" value="TPR-like_helical_dom_sf"/>
</dbReference>
<keyword evidence="2" id="KW-0802">TPR repeat</keyword>
<dbReference type="PANTHER" id="PTHR31859:SF1">
    <property type="entry name" value="TETRATRICOPEPTIDE REPEAT PROTEIN 39C"/>
    <property type="match status" value="1"/>
</dbReference>
<dbReference type="SUPFAM" id="SSF48452">
    <property type="entry name" value="TPR-like"/>
    <property type="match status" value="1"/>
</dbReference>
<evidence type="ECO:0008006" key="6">
    <source>
        <dbReference type="Google" id="ProtNLM"/>
    </source>
</evidence>
<name>A0A315USD5_GAMAF</name>
<dbReference type="AlphaFoldDB" id="A0A315USD5"/>
<dbReference type="Proteomes" id="UP000250572">
    <property type="component" value="Unassembled WGS sequence"/>
</dbReference>
<gene>
    <name evidence="4" type="ORF">CCH79_00011080</name>
</gene>
<dbReference type="EMBL" id="NHOQ01002838">
    <property type="protein sequence ID" value="PWA14482.1"/>
    <property type="molecule type" value="Genomic_DNA"/>
</dbReference>
<comment type="similarity">
    <text evidence="1">Belongs to the TTC39 family.</text>
</comment>
<feature type="region of interest" description="Disordered" evidence="3">
    <location>
        <begin position="1"/>
        <end position="21"/>
    </location>
</feature>
<dbReference type="GO" id="GO:0060271">
    <property type="term" value="P:cilium assembly"/>
    <property type="evidence" value="ECO:0007669"/>
    <property type="project" value="TreeGrafter"/>
</dbReference>
<dbReference type="PANTHER" id="PTHR31859">
    <property type="entry name" value="TETRATRICOPEPTIDE REPEAT PROTEIN 39 FAMILY MEMBER"/>
    <property type="match status" value="1"/>
</dbReference>